<dbReference type="InterPro" id="IPR011009">
    <property type="entry name" value="Kinase-like_dom_sf"/>
</dbReference>
<evidence type="ECO:0000256" key="1">
    <source>
        <dbReference type="SAM" id="MobiDB-lite"/>
    </source>
</evidence>
<dbReference type="SUPFAM" id="SSF56112">
    <property type="entry name" value="Protein kinase-like (PK-like)"/>
    <property type="match status" value="1"/>
</dbReference>
<evidence type="ECO:0000313" key="4">
    <source>
        <dbReference type="Proteomes" id="UP001140091"/>
    </source>
</evidence>
<sequence>MPSSCRPMSTQTGNDAQDRQVDNPICSEIRPVSMFERHLLTLSDHNRHRLFDYLPPQCLCLLSRTSTLVFHLVKFYERHAWSLPSFLQPWFPYPRPFLRLLNATCAVISGSQAFNFMDRRAPDIKSDLDIFVHVDAVNAIGDFLLMHGYWCKPRPKEDEVYFDFHDRMDLLFGDEERIQTCSDEKSIIDVIDFSQPQSHTNGFITMKVQLIVVAVDPICFILFRFHSTAVMNIITSRKAVSLFPRATFITRNSYVSRLTGNQKKIASWKSKYSARGFKIKDNFREPFPQDFRADAIIEARQMTPARSIAAGRHVDTGRKYTIVISQRRRIDPSKLADEGRFYSDETRQDRLRYFMPIEELFRDHVDTFTVMAFSEMSLHLYLTRRHGMLSKQQLKEITVQLFRAIDFIHSENLVHTNICPANIIFARPFSQHTRYSIGSGALIPETSLLSTEVRLCFYGDTRDEETMVFP</sequence>
<dbReference type="PROSITE" id="PS50011">
    <property type="entry name" value="PROTEIN_KINASE_DOM"/>
    <property type="match status" value="1"/>
</dbReference>
<dbReference type="Gene3D" id="1.10.510.10">
    <property type="entry name" value="Transferase(Phosphotransferase) domain 1"/>
    <property type="match status" value="1"/>
</dbReference>
<feature type="region of interest" description="Disordered" evidence="1">
    <location>
        <begin position="1"/>
        <end position="20"/>
    </location>
</feature>
<gene>
    <name evidence="3" type="ORF">H1R20_g4519</name>
</gene>
<dbReference type="InterPro" id="IPR000719">
    <property type="entry name" value="Prot_kinase_dom"/>
</dbReference>
<dbReference type="GO" id="GO:0005524">
    <property type="term" value="F:ATP binding"/>
    <property type="evidence" value="ECO:0007669"/>
    <property type="project" value="InterPro"/>
</dbReference>
<dbReference type="Proteomes" id="UP001140091">
    <property type="component" value="Unassembled WGS sequence"/>
</dbReference>
<accession>A0A9W8JKI0</accession>
<feature type="non-terminal residue" evidence="3">
    <location>
        <position position="470"/>
    </location>
</feature>
<dbReference type="EMBL" id="JANBPK010000770">
    <property type="protein sequence ID" value="KAJ2932523.1"/>
    <property type="molecule type" value="Genomic_DNA"/>
</dbReference>
<keyword evidence="4" id="KW-1185">Reference proteome</keyword>
<feature type="compositionally biased region" description="Polar residues" evidence="1">
    <location>
        <begin position="1"/>
        <end position="15"/>
    </location>
</feature>
<proteinExistence type="predicted"/>
<organism evidence="3 4">
    <name type="scientific">Candolleomyces eurysporus</name>
    <dbReference type="NCBI Taxonomy" id="2828524"/>
    <lineage>
        <taxon>Eukaryota</taxon>
        <taxon>Fungi</taxon>
        <taxon>Dikarya</taxon>
        <taxon>Basidiomycota</taxon>
        <taxon>Agaricomycotina</taxon>
        <taxon>Agaricomycetes</taxon>
        <taxon>Agaricomycetidae</taxon>
        <taxon>Agaricales</taxon>
        <taxon>Agaricineae</taxon>
        <taxon>Psathyrellaceae</taxon>
        <taxon>Candolleomyces</taxon>
    </lineage>
</organism>
<reference evidence="3" key="1">
    <citation type="submission" date="2022-06" db="EMBL/GenBank/DDBJ databases">
        <title>Genome Sequence of Candolleomyces eurysporus.</title>
        <authorList>
            <person name="Buettner E."/>
        </authorList>
    </citation>
    <scope>NUCLEOTIDE SEQUENCE</scope>
    <source>
        <strain evidence="3">VTCC 930004</strain>
    </source>
</reference>
<dbReference type="Pfam" id="PF00069">
    <property type="entry name" value="Pkinase"/>
    <property type="match status" value="1"/>
</dbReference>
<feature type="domain" description="Protein kinase" evidence="2">
    <location>
        <begin position="243"/>
        <end position="470"/>
    </location>
</feature>
<dbReference type="GO" id="GO:0004672">
    <property type="term" value="F:protein kinase activity"/>
    <property type="evidence" value="ECO:0007669"/>
    <property type="project" value="InterPro"/>
</dbReference>
<comment type="caution">
    <text evidence="3">The sequence shown here is derived from an EMBL/GenBank/DDBJ whole genome shotgun (WGS) entry which is preliminary data.</text>
</comment>
<dbReference type="OrthoDB" id="3061353at2759"/>
<evidence type="ECO:0000259" key="2">
    <source>
        <dbReference type="PROSITE" id="PS50011"/>
    </source>
</evidence>
<dbReference type="AlphaFoldDB" id="A0A9W8JKI0"/>
<name>A0A9W8JKI0_9AGAR</name>
<protein>
    <recommendedName>
        <fullName evidence="2">Protein kinase domain-containing protein</fullName>
    </recommendedName>
</protein>
<evidence type="ECO:0000313" key="3">
    <source>
        <dbReference type="EMBL" id="KAJ2932523.1"/>
    </source>
</evidence>